<accession>A0A8S2VTA5</accession>
<evidence type="ECO:0000313" key="2">
    <source>
        <dbReference type="EMBL" id="CAF4389273.1"/>
    </source>
</evidence>
<evidence type="ECO:0000313" key="4">
    <source>
        <dbReference type="EMBL" id="CAF4523191.1"/>
    </source>
</evidence>
<dbReference type="Proteomes" id="UP000681967">
    <property type="component" value="Unassembled WGS sequence"/>
</dbReference>
<dbReference type="Proteomes" id="UP000681720">
    <property type="component" value="Unassembled WGS sequence"/>
</dbReference>
<dbReference type="EMBL" id="CAJOBI010081546">
    <property type="protein sequence ID" value="CAF4500459.1"/>
    <property type="molecule type" value="Genomic_DNA"/>
</dbReference>
<keyword evidence="1" id="KW-0175">Coiled coil</keyword>
<feature type="non-terminal residue" evidence="2">
    <location>
        <position position="1"/>
    </location>
</feature>
<organism evidence="2 5">
    <name type="scientific">Rotaria magnacalcarata</name>
    <dbReference type="NCBI Taxonomy" id="392030"/>
    <lineage>
        <taxon>Eukaryota</taxon>
        <taxon>Metazoa</taxon>
        <taxon>Spiralia</taxon>
        <taxon>Gnathifera</taxon>
        <taxon>Rotifera</taxon>
        <taxon>Eurotatoria</taxon>
        <taxon>Bdelloidea</taxon>
        <taxon>Philodinida</taxon>
        <taxon>Philodinidae</taxon>
        <taxon>Rotaria</taxon>
    </lineage>
</organism>
<dbReference type="EMBL" id="CAJOBJ010086644">
    <property type="protein sequence ID" value="CAF4523191.1"/>
    <property type="molecule type" value="Genomic_DNA"/>
</dbReference>
<dbReference type="Proteomes" id="UP000676336">
    <property type="component" value="Unassembled WGS sequence"/>
</dbReference>
<reference evidence="2" key="1">
    <citation type="submission" date="2021-02" db="EMBL/GenBank/DDBJ databases">
        <authorList>
            <person name="Nowell W R."/>
        </authorList>
    </citation>
    <scope>NUCLEOTIDE SEQUENCE</scope>
</reference>
<feature type="coiled-coil region" evidence="1">
    <location>
        <begin position="23"/>
        <end position="50"/>
    </location>
</feature>
<proteinExistence type="predicted"/>
<dbReference type="AlphaFoldDB" id="A0A8S2VTA5"/>
<comment type="caution">
    <text evidence="2">The sequence shown here is derived from an EMBL/GenBank/DDBJ whole genome shotgun (WGS) entry which is preliminary data.</text>
</comment>
<sequence length="62" mass="7393">KDRLIEQLEETYEKRAKTLEGIVHELELSKRALEDSLNNIDSDKRRLKADDTFDKQFPREFA</sequence>
<evidence type="ECO:0000313" key="3">
    <source>
        <dbReference type="EMBL" id="CAF4500459.1"/>
    </source>
</evidence>
<feature type="non-terminal residue" evidence="2">
    <location>
        <position position="62"/>
    </location>
</feature>
<evidence type="ECO:0000313" key="5">
    <source>
        <dbReference type="Proteomes" id="UP000681967"/>
    </source>
</evidence>
<gene>
    <name evidence="2" type="ORF">BYL167_LOCUS31076</name>
    <name evidence="4" type="ORF">GIL414_LOCUS35713</name>
    <name evidence="3" type="ORF">SMN809_LOCUS34889</name>
</gene>
<evidence type="ECO:0000256" key="1">
    <source>
        <dbReference type="SAM" id="Coils"/>
    </source>
</evidence>
<name>A0A8S2VTA5_9BILA</name>
<protein>
    <submittedName>
        <fullName evidence="2">Uncharacterized protein</fullName>
    </submittedName>
</protein>
<dbReference type="EMBL" id="CAJOBH010053270">
    <property type="protein sequence ID" value="CAF4389273.1"/>
    <property type="molecule type" value="Genomic_DNA"/>
</dbReference>